<evidence type="ECO:0000256" key="1">
    <source>
        <dbReference type="SAM" id="MobiDB-lite"/>
    </source>
</evidence>
<comment type="caution">
    <text evidence="2">The sequence shown here is derived from an EMBL/GenBank/DDBJ whole genome shotgun (WGS) entry which is preliminary data.</text>
</comment>
<dbReference type="EMBL" id="LAVV01001244">
    <property type="protein sequence ID" value="KNZ63696.1"/>
    <property type="molecule type" value="Genomic_DNA"/>
</dbReference>
<proteinExistence type="predicted"/>
<accession>A0A0L6VSL7</accession>
<name>A0A0L6VSL7_9BASI</name>
<reference evidence="2 3" key="1">
    <citation type="submission" date="2015-08" db="EMBL/GenBank/DDBJ databases">
        <title>Next Generation Sequencing and Analysis of the Genome of Puccinia sorghi L Schw, the Causal Agent of Maize Common Rust.</title>
        <authorList>
            <person name="Rochi L."/>
            <person name="Burguener G."/>
            <person name="Darino M."/>
            <person name="Turjanski A."/>
            <person name="Kreff E."/>
            <person name="Dieguez M.J."/>
            <person name="Sacco F."/>
        </authorList>
    </citation>
    <scope>NUCLEOTIDE SEQUENCE [LARGE SCALE GENOMIC DNA]</scope>
    <source>
        <strain evidence="2 3">RO10H11247</strain>
    </source>
</reference>
<gene>
    <name evidence="2" type="ORF">VP01_1111g7</name>
</gene>
<evidence type="ECO:0000313" key="3">
    <source>
        <dbReference type="Proteomes" id="UP000037035"/>
    </source>
</evidence>
<dbReference type="VEuPathDB" id="FungiDB:VP01_1111g7"/>
<dbReference type="Proteomes" id="UP000037035">
    <property type="component" value="Unassembled WGS sequence"/>
</dbReference>
<feature type="region of interest" description="Disordered" evidence="1">
    <location>
        <begin position="17"/>
        <end position="51"/>
    </location>
</feature>
<keyword evidence="3" id="KW-1185">Reference proteome</keyword>
<protein>
    <submittedName>
        <fullName evidence="2">Uncharacterized protein</fullName>
    </submittedName>
</protein>
<evidence type="ECO:0000313" key="2">
    <source>
        <dbReference type="EMBL" id="KNZ63696.1"/>
    </source>
</evidence>
<organism evidence="2 3">
    <name type="scientific">Puccinia sorghi</name>
    <dbReference type="NCBI Taxonomy" id="27349"/>
    <lineage>
        <taxon>Eukaryota</taxon>
        <taxon>Fungi</taxon>
        <taxon>Dikarya</taxon>
        <taxon>Basidiomycota</taxon>
        <taxon>Pucciniomycotina</taxon>
        <taxon>Pucciniomycetes</taxon>
        <taxon>Pucciniales</taxon>
        <taxon>Pucciniaceae</taxon>
        <taxon>Puccinia</taxon>
    </lineage>
</organism>
<dbReference type="AlphaFoldDB" id="A0A0L6VSL7"/>
<sequence>MPDELYPAPTCRIASLEDGSQVDWDGGGGREDFDYQDGGPDDWDGGGGFDEHDDTDDTADCSLVLLTLIHFFFIPYTPLQSPLLFSFFRLLSHLSLHVFRTSTAGVFEPRRGCDLGHICVLVCGSTSRRRLSVSSEPLLLESIPIQLLSPLQLGGAERGTTQLYQPTGHHSHATTTVKTHELAETAFVSIRETSPPLKQILLVFVSIRCTNKKGNETKLRKCTLDEEARALPSRLRHRKTATVLFSISLPSAAGRSQPKVQIFCLYIFRCGAGSANKPKKQKNQFPHLLITETIYRAPCECLTLWSSDDGRGPPSSPHGPSVASHIFLQSLFLEMNPTEPKSNFWCFLDHFSGTRPPLFDRTLWLLAAFCLFQPKVTT</sequence>